<keyword evidence="7" id="KW-1185">Reference proteome</keyword>
<gene>
    <name evidence="6" type="ORF">POM88_034530</name>
</gene>
<dbReference type="AlphaFoldDB" id="A0AAD8HKH3"/>
<dbReference type="Proteomes" id="UP001237642">
    <property type="component" value="Unassembled WGS sequence"/>
</dbReference>
<dbReference type="PROSITE" id="PS51473">
    <property type="entry name" value="GNK2"/>
    <property type="match status" value="1"/>
</dbReference>
<keyword evidence="3" id="KW-0325">Glycoprotein</keyword>
<evidence type="ECO:0000256" key="2">
    <source>
        <dbReference type="ARBA" id="ARBA00022737"/>
    </source>
</evidence>
<keyword evidence="1 4" id="KW-0732">Signal</keyword>
<evidence type="ECO:0000259" key="5">
    <source>
        <dbReference type="PROSITE" id="PS51473"/>
    </source>
</evidence>
<feature type="chain" id="PRO_5041990769" description="Gnk2-homologous domain-containing protein" evidence="4">
    <location>
        <begin position="27"/>
        <end position="231"/>
    </location>
</feature>
<dbReference type="FunFam" id="3.30.430.20:FF:000009">
    <property type="entry name" value="Cysteine-rich receptor-like protein kinase 28"/>
    <property type="match status" value="1"/>
</dbReference>
<keyword evidence="2" id="KW-0677">Repeat</keyword>
<evidence type="ECO:0000256" key="1">
    <source>
        <dbReference type="ARBA" id="ARBA00022729"/>
    </source>
</evidence>
<evidence type="ECO:0000256" key="3">
    <source>
        <dbReference type="ARBA" id="ARBA00023180"/>
    </source>
</evidence>
<reference evidence="6" key="1">
    <citation type="submission" date="2023-02" db="EMBL/GenBank/DDBJ databases">
        <title>Genome of toxic invasive species Heracleum sosnowskyi carries increased number of genes despite the absence of recent whole-genome duplications.</title>
        <authorList>
            <person name="Schelkunov M."/>
            <person name="Shtratnikova V."/>
            <person name="Makarenko M."/>
            <person name="Klepikova A."/>
            <person name="Omelchenko D."/>
            <person name="Novikova G."/>
            <person name="Obukhova E."/>
            <person name="Bogdanov V."/>
            <person name="Penin A."/>
            <person name="Logacheva M."/>
        </authorList>
    </citation>
    <scope>NUCLEOTIDE SEQUENCE</scope>
    <source>
        <strain evidence="6">Hsosn_3</strain>
        <tissue evidence="6">Leaf</tissue>
    </source>
</reference>
<proteinExistence type="predicted"/>
<comment type="caution">
    <text evidence="6">The sequence shown here is derived from an EMBL/GenBank/DDBJ whole genome shotgun (WGS) entry which is preliminary data.</text>
</comment>
<sequence>MWSFQKCTIMMLSICWCLFSSLSTEAALSFGYPSCSGENSNTPGSTFQANLEKLLTFLSSNARKNHGFFNSTVGHSSPDVAYGVFLCRGDCSSDVCQACVSEATKEILTQCPREKAAAIWYDDCMCIPDLSGKDCGLCLREAMSFWPKCCDRKQGGRVLLYSCNIRYEVYPFFDILVSAPSPSPTPTSSLGKQKDGYIQTLTDGYIQTLSIVKKVQTVAKANKVTTHFLSS</sequence>
<feature type="domain" description="Gnk2-homologous" evidence="5">
    <location>
        <begin position="29"/>
        <end position="133"/>
    </location>
</feature>
<reference evidence="6" key="2">
    <citation type="submission" date="2023-05" db="EMBL/GenBank/DDBJ databases">
        <authorList>
            <person name="Schelkunov M.I."/>
        </authorList>
    </citation>
    <scope>NUCLEOTIDE SEQUENCE</scope>
    <source>
        <strain evidence="6">Hsosn_3</strain>
        <tissue evidence="6">Leaf</tissue>
    </source>
</reference>
<dbReference type="PANTHER" id="PTHR32099:SF42">
    <property type="entry name" value="CYSTEINE-RICH RECEPTOR-LIKE PROTEIN KINASE 9-RELATED"/>
    <property type="match status" value="1"/>
</dbReference>
<dbReference type="EMBL" id="JAUIZM010000008">
    <property type="protein sequence ID" value="KAK1368438.1"/>
    <property type="molecule type" value="Genomic_DNA"/>
</dbReference>
<dbReference type="PANTHER" id="PTHR32099">
    <property type="entry name" value="CYSTEINE-RICH REPEAT SECRETORY PROTEIN"/>
    <property type="match status" value="1"/>
</dbReference>
<name>A0AAD8HKH3_9APIA</name>
<dbReference type="InterPro" id="IPR002902">
    <property type="entry name" value="GNK2"/>
</dbReference>
<dbReference type="Pfam" id="PF01657">
    <property type="entry name" value="Stress-antifung"/>
    <property type="match status" value="1"/>
</dbReference>
<protein>
    <recommendedName>
        <fullName evidence="5">Gnk2-homologous domain-containing protein</fullName>
    </recommendedName>
</protein>
<accession>A0AAD8HKH3</accession>
<evidence type="ECO:0000313" key="7">
    <source>
        <dbReference type="Proteomes" id="UP001237642"/>
    </source>
</evidence>
<dbReference type="InterPro" id="IPR038408">
    <property type="entry name" value="GNK2_sf"/>
</dbReference>
<dbReference type="CDD" id="cd23509">
    <property type="entry name" value="Gnk2-like"/>
    <property type="match status" value="1"/>
</dbReference>
<evidence type="ECO:0000256" key="4">
    <source>
        <dbReference type="SAM" id="SignalP"/>
    </source>
</evidence>
<dbReference type="Gene3D" id="3.30.430.20">
    <property type="entry name" value="Gnk2 domain, C-X8-C-X2-C motif"/>
    <property type="match status" value="2"/>
</dbReference>
<evidence type="ECO:0000313" key="6">
    <source>
        <dbReference type="EMBL" id="KAK1368438.1"/>
    </source>
</evidence>
<feature type="signal peptide" evidence="4">
    <location>
        <begin position="1"/>
        <end position="26"/>
    </location>
</feature>
<organism evidence="6 7">
    <name type="scientific">Heracleum sosnowskyi</name>
    <dbReference type="NCBI Taxonomy" id="360622"/>
    <lineage>
        <taxon>Eukaryota</taxon>
        <taxon>Viridiplantae</taxon>
        <taxon>Streptophyta</taxon>
        <taxon>Embryophyta</taxon>
        <taxon>Tracheophyta</taxon>
        <taxon>Spermatophyta</taxon>
        <taxon>Magnoliopsida</taxon>
        <taxon>eudicotyledons</taxon>
        <taxon>Gunneridae</taxon>
        <taxon>Pentapetalae</taxon>
        <taxon>asterids</taxon>
        <taxon>campanulids</taxon>
        <taxon>Apiales</taxon>
        <taxon>Apiaceae</taxon>
        <taxon>Apioideae</taxon>
        <taxon>apioid superclade</taxon>
        <taxon>Tordylieae</taxon>
        <taxon>Tordyliinae</taxon>
        <taxon>Heracleum</taxon>
    </lineage>
</organism>